<dbReference type="InterPro" id="IPR002491">
    <property type="entry name" value="ABC_transptr_periplasmic_BD"/>
</dbReference>
<dbReference type="PANTHER" id="PTHR30535">
    <property type="entry name" value="VITAMIN B12-BINDING PROTEIN"/>
    <property type="match status" value="1"/>
</dbReference>
<dbReference type="Pfam" id="PF01497">
    <property type="entry name" value="Peripla_BP_2"/>
    <property type="match status" value="1"/>
</dbReference>
<protein>
    <submittedName>
        <fullName evidence="3">Periplasmic binding protein</fullName>
    </submittedName>
</protein>
<dbReference type="HOGENOM" id="CLU_038034_13_1_9"/>
<evidence type="ECO:0000259" key="2">
    <source>
        <dbReference type="PROSITE" id="PS50983"/>
    </source>
</evidence>
<dbReference type="CDD" id="cd01147">
    <property type="entry name" value="HemV-2"/>
    <property type="match status" value="1"/>
</dbReference>
<sequence length="368" mass="40847">MNKIKQYGIVVMMLALLLVVGGCAGQQAEEKIETVKIEDMVGREVEVPKEVDKTIGVGAGALRLITYLEATDKVVGVEQFEKRDQNRPYIMGHPELTELPSIGPIHGGDAELIAAQSPDVIFATYTDGSTADSLQEKTGIPVVVLSYGGPSTMERDTYYKGLKLMAEVLNKEDRAEELIQYTEDVIDDLQQRTEDIAKADKPKVYAGGIGQRGSHGIVSTEPAYPSFEFINANNVASPLGMEHAMVSKEKLLEWDPEIIFVDEGGYSLVVEDLKSPEYESISAVENGELYGVLPYNYYTTNFETVLINSYYMGKIIYPEQFSDIASEKKADKIYEKFVGAPVYDQMQEAFGGYKRIDLQQAIKEVENK</sequence>
<evidence type="ECO:0000256" key="1">
    <source>
        <dbReference type="ARBA" id="ARBA00008814"/>
    </source>
</evidence>
<dbReference type="InterPro" id="IPR050902">
    <property type="entry name" value="ABC_Transporter_SBP"/>
</dbReference>
<feature type="domain" description="Fe/B12 periplasmic-binding" evidence="2">
    <location>
        <begin position="53"/>
        <end position="320"/>
    </location>
</feature>
<dbReference type="Gene3D" id="3.40.50.1980">
    <property type="entry name" value="Nitrogenase molybdenum iron protein domain"/>
    <property type="match status" value="2"/>
</dbReference>
<evidence type="ECO:0000313" key="4">
    <source>
        <dbReference type="Proteomes" id="UP000001661"/>
    </source>
</evidence>
<gene>
    <name evidence="3" type="ordered locus">Acear_0786</name>
</gene>
<dbReference type="EMBL" id="CP002105">
    <property type="protein sequence ID" value="ADL12325.1"/>
    <property type="molecule type" value="Genomic_DNA"/>
</dbReference>
<dbReference type="PANTHER" id="PTHR30535:SF34">
    <property type="entry name" value="MOLYBDATE-BINDING PROTEIN MOLA"/>
    <property type="match status" value="1"/>
</dbReference>
<dbReference type="PROSITE" id="PS50983">
    <property type="entry name" value="FE_B12_PBP"/>
    <property type="match status" value="1"/>
</dbReference>
<dbReference type="SUPFAM" id="SSF53807">
    <property type="entry name" value="Helical backbone' metal receptor"/>
    <property type="match status" value="1"/>
</dbReference>
<dbReference type="AlphaFoldDB" id="D9QVR6"/>
<proteinExistence type="inferred from homology"/>
<dbReference type="STRING" id="574087.Acear_0786"/>
<accession>D9QVR6</accession>
<dbReference type="KEGG" id="aar:Acear_0786"/>
<dbReference type="RefSeq" id="WP_013277771.1">
    <property type="nucleotide sequence ID" value="NC_014378.1"/>
</dbReference>
<name>D9QVR6_ACEAZ</name>
<dbReference type="PROSITE" id="PS51257">
    <property type="entry name" value="PROKAR_LIPOPROTEIN"/>
    <property type="match status" value="1"/>
</dbReference>
<organism evidence="3 4">
    <name type="scientific">Acetohalobium arabaticum (strain ATCC 49924 / DSM 5501 / Z-7288)</name>
    <dbReference type="NCBI Taxonomy" id="574087"/>
    <lineage>
        <taxon>Bacteria</taxon>
        <taxon>Bacillati</taxon>
        <taxon>Bacillota</taxon>
        <taxon>Clostridia</taxon>
        <taxon>Halanaerobiales</taxon>
        <taxon>Halobacteroidaceae</taxon>
        <taxon>Acetohalobium</taxon>
    </lineage>
</organism>
<dbReference type="OrthoDB" id="9787830at2"/>
<evidence type="ECO:0000313" key="3">
    <source>
        <dbReference type="EMBL" id="ADL12325.1"/>
    </source>
</evidence>
<keyword evidence="4" id="KW-1185">Reference proteome</keyword>
<comment type="similarity">
    <text evidence="1">Belongs to the bacterial solute-binding protein 8 family.</text>
</comment>
<reference evidence="3 4" key="1">
    <citation type="journal article" date="2010" name="Stand. Genomic Sci.">
        <title>Complete genome sequence of Acetohalobium arabaticum type strain (Z-7288).</title>
        <authorList>
            <person name="Sikorski J."/>
            <person name="Lapidus A."/>
            <person name="Chertkov O."/>
            <person name="Lucas S."/>
            <person name="Copeland A."/>
            <person name="Glavina Del Rio T."/>
            <person name="Nolan M."/>
            <person name="Tice H."/>
            <person name="Cheng J.F."/>
            <person name="Han C."/>
            <person name="Brambilla E."/>
            <person name="Pitluck S."/>
            <person name="Liolios K."/>
            <person name="Ivanova N."/>
            <person name="Mavromatis K."/>
            <person name="Mikhailova N."/>
            <person name="Pati A."/>
            <person name="Bruce D."/>
            <person name="Detter C."/>
            <person name="Tapia R."/>
            <person name="Goodwin L."/>
            <person name="Chen A."/>
            <person name="Palaniappan K."/>
            <person name="Land M."/>
            <person name="Hauser L."/>
            <person name="Chang Y.J."/>
            <person name="Jeffries C.D."/>
            <person name="Rohde M."/>
            <person name="Goker M."/>
            <person name="Spring S."/>
            <person name="Woyke T."/>
            <person name="Bristow J."/>
            <person name="Eisen J.A."/>
            <person name="Markowitz V."/>
            <person name="Hugenholtz P."/>
            <person name="Kyrpides N.C."/>
            <person name="Klenk H.P."/>
        </authorList>
    </citation>
    <scope>NUCLEOTIDE SEQUENCE [LARGE SCALE GENOMIC DNA]</scope>
    <source>
        <strain evidence="4">ATCC 49924 / DSM 5501 / Z-7288</strain>
    </source>
</reference>
<dbReference type="Proteomes" id="UP000001661">
    <property type="component" value="Chromosome"/>
</dbReference>
<dbReference type="eggNOG" id="COG0614">
    <property type="taxonomic scope" value="Bacteria"/>
</dbReference>